<dbReference type="STRING" id="407234.SAMN05421795_101307"/>
<dbReference type="RefSeq" id="WP_076363155.1">
    <property type="nucleotide sequence ID" value="NZ_FTOM01000001.1"/>
</dbReference>
<accession>A0A1N7JTB4</accession>
<dbReference type="EMBL" id="FTOM01000001">
    <property type="protein sequence ID" value="SIS52444.1"/>
    <property type="molecule type" value="Genomic_DNA"/>
</dbReference>
<dbReference type="Pfam" id="PF09898">
    <property type="entry name" value="DUF2125"/>
    <property type="match status" value="1"/>
</dbReference>
<evidence type="ECO:0008006" key="3">
    <source>
        <dbReference type="Google" id="ProtNLM"/>
    </source>
</evidence>
<sequence>MGRLIWILLGLALCWDGVWFAATGAARSAVQAEIDTTPQVTVAEITRTGFPLSFGLRARDITVTSRGGAVEWAAPQIVLRAPGIAPHQPRLKGYPGQTLRLGEQTYRLDFAAMTGGADVALSAAMTLQAADLRLDAPQLVPQDMPGGPAAVSADAVALEVTQAAPGMVEIKGGIDALALPETLAAELRARAESLPAPGLPEVIERIGLRLRATLDAPLDRAALDAAPKLTALDIDEIGLRWGALALAAQGRLDIDAQGRPEGRVTLRTTRWREMLSMAADLGVIDPQMEPSLASMLQSFAVQDAAGGDSLDLPLIFQNGLMSLGPLPLGPAPRLLAR</sequence>
<evidence type="ECO:0000313" key="2">
    <source>
        <dbReference type="Proteomes" id="UP000186098"/>
    </source>
</evidence>
<organism evidence="1 2">
    <name type="scientific">Phaeovulum vinaykumarii</name>
    <dbReference type="NCBI Taxonomy" id="407234"/>
    <lineage>
        <taxon>Bacteria</taxon>
        <taxon>Pseudomonadati</taxon>
        <taxon>Pseudomonadota</taxon>
        <taxon>Alphaproteobacteria</taxon>
        <taxon>Rhodobacterales</taxon>
        <taxon>Paracoccaceae</taxon>
        <taxon>Phaeovulum</taxon>
    </lineage>
</organism>
<reference evidence="2" key="1">
    <citation type="submission" date="2017-01" db="EMBL/GenBank/DDBJ databases">
        <authorList>
            <person name="Varghese N."/>
            <person name="Submissions S."/>
        </authorList>
    </citation>
    <scope>NUCLEOTIDE SEQUENCE [LARGE SCALE GENOMIC DNA]</scope>
    <source>
        <strain evidence="2">DSM 18714</strain>
    </source>
</reference>
<proteinExistence type="predicted"/>
<dbReference type="Proteomes" id="UP000186098">
    <property type="component" value="Unassembled WGS sequence"/>
</dbReference>
<dbReference type="AlphaFoldDB" id="A0A1N7JTB4"/>
<evidence type="ECO:0000313" key="1">
    <source>
        <dbReference type="EMBL" id="SIS52444.1"/>
    </source>
</evidence>
<protein>
    <recommendedName>
        <fullName evidence="3">DUF2125 domain-containing protein</fullName>
    </recommendedName>
</protein>
<dbReference type="InterPro" id="IPR018666">
    <property type="entry name" value="DUF2125"/>
</dbReference>
<name>A0A1N7JTB4_9RHOB</name>
<keyword evidence="2" id="KW-1185">Reference proteome</keyword>
<gene>
    <name evidence="1" type="ORF">SAMN05421795_101307</name>
</gene>